<reference evidence="2 3" key="1">
    <citation type="submission" date="2023-10" db="EMBL/GenBank/DDBJ databases">
        <title>Noviherbaspirillum sp. CPCC 100848 genome assembly.</title>
        <authorList>
            <person name="Li X.Y."/>
            <person name="Fang X.M."/>
        </authorList>
    </citation>
    <scope>NUCLEOTIDE SEQUENCE [LARGE SCALE GENOMIC DNA]</scope>
    <source>
        <strain evidence="2 3">CPCC 100848</strain>
    </source>
</reference>
<proteinExistence type="predicted"/>
<name>A0ABU6J1N6_9BURK</name>
<dbReference type="Pfam" id="PF01494">
    <property type="entry name" value="FAD_binding_3"/>
    <property type="match status" value="1"/>
</dbReference>
<dbReference type="RefSeq" id="WP_326504308.1">
    <property type="nucleotide sequence ID" value="NZ_JAWIIV010000001.1"/>
</dbReference>
<evidence type="ECO:0000259" key="1">
    <source>
        <dbReference type="Pfam" id="PF01494"/>
    </source>
</evidence>
<dbReference type="PRINTS" id="PR00420">
    <property type="entry name" value="RNGMNOXGNASE"/>
</dbReference>
<accession>A0ABU6J1N6</accession>
<keyword evidence="3" id="KW-1185">Reference proteome</keyword>
<feature type="domain" description="FAD-binding" evidence="1">
    <location>
        <begin position="8"/>
        <end position="329"/>
    </location>
</feature>
<protein>
    <submittedName>
        <fullName evidence="2">NAD(P)/FAD-dependent oxidoreductase</fullName>
    </submittedName>
</protein>
<dbReference type="PANTHER" id="PTHR42685">
    <property type="entry name" value="GERANYLGERANYL DIPHOSPHATE REDUCTASE"/>
    <property type="match status" value="1"/>
</dbReference>
<dbReference type="PANTHER" id="PTHR42685:SF22">
    <property type="entry name" value="CONDITIONED MEDIUM FACTOR RECEPTOR 1"/>
    <property type="match status" value="1"/>
</dbReference>
<dbReference type="InterPro" id="IPR050407">
    <property type="entry name" value="Geranylgeranyl_reductase"/>
</dbReference>
<dbReference type="InterPro" id="IPR036188">
    <property type="entry name" value="FAD/NAD-bd_sf"/>
</dbReference>
<dbReference type="Gene3D" id="3.50.50.60">
    <property type="entry name" value="FAD/NAD(P)-binding domain"/>
    <property type="match status" value="1"/>
</dbReference>
<dbReference type="Proteomes" id="UP001352263">
    <property type="component" value="Unassembled WGS sequence"/>
</dbReference>
<comment type="caution">
    <text evidence="2">The sequence shown here is derived from an EMBL/GenBank/DDBJ whole genome shotgun (WGS) entry which is preliminary data.</text>
</comment>
<gene>
    <name evidence="2" type="ORF">RY831_00140</name>
</gene>
<sequence>MSMETAFDAIIIGAGPAGTTSAILLADAGWRVALVDKENFPREKVCGGCIAASNLPLLEALGIGDRFQTLASPPLRQVAFVCGDRTIRASLPPYADAAHPWGAALRREHLDALLLERARQCGTHVFQPWTACTVEGDAGEFHCHVRALRNAETRVLTAPVLIDAHGSWQPLQYGAGKPQRHHSPSDLLAFKADFAGANLDPGVLPVLSFPGGYGGMVVTDHDAVTLAFCMRRATLEQARLRYPGCGPNEAAGRWVTGHCGAVRDMLAGAAQERKWIATGPIRPGIRIGRQPQHAFLVGNAAGETHPIIGEGISMAIQSAVLLANMLGPHRENASDPRWQSGMRTEYARAWRRHFAGRIRLAAVFAHAAMHPDICGSVLPLLQRHPGLLGRFARWSGKVRSGPRVGNNRIVGCQ</sequence>
<dbReference type="SUPFAM" id="SSF51905">
    <property type="entry name" value="FAD/NAD(P)-binding domain"/>
    <property type="match status" value="1"/>
</dbReference>
<dbReference type="InterPro" id="IPR002938">
    <property type="entry name" value="FAD-bd"/>
</dbReference>
<organism evidence="2 3">
    <name type="scientific">Noviherbaspirillum album</name>
    <dbReference type="NCBI Taxonomy" id="3080276"/>
    <lineage>
        <taxon>Bacteria</taxon>
        <taxon>Pseudomonadati</taxon>
        <taxon>Pseudomonadota</taxon>
        <taxon>Betaproteobacteria</taxon>
        <taxon>Burkholderiales</taxon>
        <taxon>Oxalobacteraceae</taxon>
        <taxon>Noviherbaspirillum</taxon>
    </lineage>
</organism>
<evidence type="ECO:0000313" key="3">
    <source>
        <dbReference type="Proteomes" id="UP001352263"/>
    </source>
</evidence>
<evidence type="ECO:0000313" key="2">
    <source>
        <dbReference type="EMBL" id="MEC4717551.1"/>
    </source>
</evidence>
<dbReference type="EMBL" id="JAWIIV010000001">
    <property type="protein sequence ID" value="MEC4717551.1"/>
    <property type="molecule type" value="Genomic_DNA"/>
</dbReference>